<accession>A0A2Z7CZ13</accession>
<gene>
    <name evidence="2" type="ORF">F511_42101</name>
</gene>
<sequence length="180" mass="20286">MWSYGFLGRYIFTTAYALQGTNTVVDQPLLISNAPTSTAFTESFTQLRDSISLISIKQVRTQRSLDDLKSELLFKIDNLAKAFAEARDQQTQYIQNSIKSVCQESELKAMFWGGGSSHPQPPPDDQSRPSGGSGSRGSGGDGSSQRRDRGFLEEKTFQQQWRCSSQQWTWWTSWTYKTGC</sequence>
<organism evidence="2 3">
    <name type="scientific">Dorcoceras hygrometricum</name>
    <dbReference type="NCBI Taxonomy" id="472368"/>
    <lineage>
        <taxon>Eukaryota</taxon>
        <taxon>Viridiplantae</taxon>
        <taxon>Streptophyta</taxon>
        <taxon>Embryophyta</taxon>
        <taxon>Tracheophyta</taxon>
        <taxon>Spermatophyta</taxon>
        <taxon>Magnoliopsida</taxon>
        <taxon>eudicotyledons</taxon>
        <taxon>Gunneridae</taxon>
        <taxon>Pentapetalae</taxon>
        <taxon>asterids</taxon>
        <taxon>lamiids</taxon>
        <taxon>Lamiales</taxon>
        <taxon>Gesneriaceae</taxon>
        <taxon>Didymocarpoideae</taxon>
        <taxon>Trichosporeae</taxon>
        <taxon>Loxocarpinae</taxon>
        <taxon>Dorcoceras</taxon>
    </lineage>
</organism>
<protein>
    <submittedName>
        <fullName evidence="2">Uncharacterized protein</fullName>
    </submittedName>
</protein>
<dbReference type="AlphaFoldDB" id="A0A2Z7CZ13"/>
<feature type="region of interest" description="Disordered" evidence="1">
    <location>
        <begin position="111"/>
        <end position="151"/>
    </location>
</feature>
<name>A0A2Z7CZ13_9LAMI</name>
<dbReference type="Proteomes" id="UP000250235">
    <property type="component" value="Unassembled WGS sequence"/>
</dbReference>
<evidence type="ECO:0000313" key="2">
    <source>
        <dbReference type="EMBL" id="KZV49879.1"/>
    </source>
</evidence>
<proteinExistence type="predicted"/>
<evidence type="ECO:0000313" key="3">
    <source>
        <dbReference type="Proteomes" id="UP000250235"/>
    </source>
</evidence>
<evidence type="ECO:0000256" key="1">
    <source>
        <dbReference type="SAM" id="MobiDB-lite"/>
    </source>
</evidence>
<reference evidence="2 3" key="1">
    <citation type="journal article" date="2015" name="Proc. Natl. Acad. Sci. U.S.A.">
        <title>The resurrection genome of Boea hygrometrica: A blueprint for survival of dehydration.</title>
        <authorList>
            <person name="Xiao L."/>
            <person name="Yang G."/>
            <person name="Zhang L."/>
            <person name="Yang X."/>
            <person name="Zhao S."/>
            <person name="Ji Z."/>
            <person name="Zhou Q."/>
            <person name="Hu M."/>
            <person name="Wang Y."/>
            <person name="Chen M."/>
            <person name="Xu Y."/>
            <person name="Jin H."/>
            <person name="Xiao X."/>
            <person name="Hu G."/>
            <person name="Bao F."/>
            <person name="Hu Y."/>
            <person name="Wan P."/>
            <person name="Li L."/>
            <person name="Deng X."/>
            <person name="Kuang T."/>
            <person name="Xiang C."/>
            <person name="Zhu J.K."/>
            <person name="Oliver M.J."/>
            <person name="He Y."/>
        </authorList>
    </citation>
    <scope>NUCLEOTIDE SEQUENCE [LARGE SCALE GENOMIC DNA]</scope>
    <source>
        <strain evidence="3">cv. XS01</strain>
    </source>
</reference>
<feature type="compositionally biased region" description="Gly residues" evidence="1">
    <location>
        <begin position="131"/>
        <end position="142"/>
    </location>
</feature>
<dbReference type="EMBL" id="KQ992699">
    <property type="protein sequence ID" value="KZV49879.1"/>
    <property type="molecule type" value="Genomic_DNA"/>
</dbReference>
<keyword evidence="3" id="KW-1185">Reference proteome</keyword>